<dbReference type="Proteomes" id="UP000027195">
    <property type="component" value="Unassembled WGS sequence"/>
</dbReference>
<name>A0A067N695_BOTB1</name>
<evidence type="ECO:0008006" key="3">
    <source>
        <dbReference type="Google" id="ProtNLM"/>
    </source>
</evidence>
<dbReference type="InParanoid" id="A0A067N695"/>
<evidence type="ECO:0000313" key="2">
    <source>
        <dbReference type="Proteomes" id="UP000027195"/>
    </source>
</evidence>
<sequence>MSLTSLNYDILSNICSFFKTRRSLLGLALTCRTLHSAIIPAFLYEKLDFPHRLDNPASLGRFQSFIDAIHAADSMAADAVRHVEIRGVESLRSLWPGFIPLMRNLRSVAIPRWYTPFPPPTLKQLTVMPHLHTLLLDDWHDDVSMDPLRGLHGLQSLSVHLTDFLEISVDSALGEILLNSRGTLRELSLYNVEWQLPTRSANLGVLIWPKVVSLCMGGNSEVIFSINIHLAHHFPSVCYFDCSLVHWDHPRDVPFAAKLFSLDADLGLFKFAKDAGAPLRRAVIYVADDNVALNSYLSTDILSIRFHYITLQQLEQLAAVCPDVAYLAVVSRLGYSGSTSPSHASSKERILRSLSMLTIECLSLSWPIGEDLIHHGDRYSLMEGFAESAFQVIPSLRFIALCSIYNHTTYWRRAVGLDITSRGFSQVLDEEGPDYLDYYDWRWRDRPQYDVDGTINDA</sequence>
<organism evidence="1 2">
    <name type="scientific">Botryobasidium botryosum (strain FD-172 SS1)</name>
    <dbReference type="NCBI Taxonomy" id="930990"/>
    <lineage>
        <taxon>Eukaryota</taxon>
        <taxon>Fungi</taxon>
        <taxon>Dikarya</taxon>
        <taxon>Basidiomycota</taxon>
        <taxon>Agaricomycotina</taxon>
        <taxon>Agaricomycetes</taxon>
        <taxon>Cantharellales</taxon>
        <taxon>Botryobasidiaceae</taxon>
        <taxon>Botryobasidium</taxon>
    </lineage>
</organism>
<dbReference type="AlphaFoldDB" id="A0A067N695"/>
<reference evidence="2" key="1">
    <citation type="journal article" date="2014" name="Proc. Natl. Acad. Sci. U.S.A.">
        <title>Extensive sampling of basidiomycete genomes demonstrates inadequacy of the white-rot/brown-rot paradigm for wood decay fungi.</title>
        <authorList>
            <person name="Riley R."/>
            <person name="Salamov A.A."/>
            <person name="Brown D.W."/>
            <person name="Nagy L.G."/>
            <person name="Floudas D."/>
            <person name="Held B.W."/>
            <person name="Levasseur A."/>
            <person name="Lombard V."/>
            <person name="Morin E."/>
            <person name="Otillar R."/>
            <person name="Lindquist E.A."/>
            <person name="Sun H."/>
            <person name="LaButti K.M."/>
            <person name="Schmutz J."/>
            <person name="Jabbour D."/>
            <person name="Luo H."/>
            <person name="Baker S.E."/>
            <person name="Pisabarro A.G."/>
            <person name="Walton J.D."/>
            <person name="Blanchette R.A."/>
            <person name="Henrissat B."/>
            <person name="Martin F."/>
            <person name="Cullen D."/>
            <person name="Hibbett D.S."/>
            <person name="Grigoriev I.V."/>
        </authorList>
    </citation>
    <scope>NUCLEOTIDE SEQUENCE [LARGE SCALE GENOMIC DNA]</scope>
    <source>
        <strain evidence="2">FD-172 SS1</strain>
    </source>
</reference>
<evidence type="ECO:0000313" key="1">
    <source>
        <dbReference type="EMBL" id="KDQ19662.1"/>
    </source>
</evidence>
<keyword evidence="2" id="KW-1185">Reference proteome</keyword>
<protein>
    <recommendedName>
        <fullName evidence="3">F-box domain-containing protein</fullName>
    </recommendedName>
</protein>
<dbReference type="EMBL" id="KL198019">
    <property type="protein sequence ID" value="KDQ19662.1"/>
    <property type="molecule type" value="Genomic_DNA"/>
</dbReference>
<gene>
    <name evidence="1" type="ORF">BOTBODRAFT_28230</name>
</gene>
<proteinExistence type="predicted"/>
<dbReference type="HOGENOM" id="CLU_039742_1_0_1"/>
<accession>A0A067N695</accession>